<dbReference type="Proteomes" id="UP000178435">
    <property type="component" value="Unassembled WGS sequence"/>
</dbReference>
<evidence type="ECO:0000256" key="1">
    <source>
        <dbReference type="ARBA" id="ARBA00004651"/>
    </source>
</evidence>
<dbReference type="AlphaFoldDB" id="A0A1F7RVU1"/>
<dbReference type="InterPro" id="IPR018480">
    <property type="entry name" value="PNAcMuramoyl-5peptid_Trfase_CS"/>
</dbReference>
<feature type="transmembrane region" description="Helical" evidence="8">
    <location>
        <begin position="147"/>
        <end position="165"/>
    </location>
</feature>
<name>A0A1F7RVU1_9BACT</name>
<keyword evidence="5 8" id="KW-1133">Transmembrane helix</keyword>
<dbReference type="GO" id="GO:0016780">
    <property type="term" value="F:phosphotransferase activity, for other substituted phosphate groups"/>
    <property type="evidence" value="ECO:0007669"/>
    <property type="project" value="InterPro"/>
</dbReference>
<evidence type="ECO:0000256" key="3">
    <source>
        <dbReference type="ARBA" id="ARBA00022679"/>
    </source>
</evidence>
<feature type="transmembrane region" description="Helical" evidence="8">
    <location>
        <begin position="172"/>
        <end position="194"/>
    </location>
</feature>
<accession>A0A1F7RVU1</accession>
<dbReference type="GO" id="GO:0071555">
    <property type="term" value="P:cell wall organization"/>
    <property type="evidence" value="ECO:0007669"/>
    <property type="project" value="TreeGrafter"/>
</dbReference>
<comment type="subcellular location">
    <subcellularLocation>
        <location evidence="1">Cell membrane</location>
        <topology evidence="1">Multi-pass membrane protein</topology>
    </subcellularLocation>
</comment>
<dbReference type="PANTHER" id="PTHR22926">
    <property type="entry name" value="PHOSPHO-N-ACETYLMURAMOYL-PENTAPEPTIDE-TRANSFERASE"/>
    <property type="match status" value="1"/>
</dbReference>
<feature type="transmembrane region" description="Helical" evidence="8">
    <location>
        <begin position="30"/>
        <end position="53"/>
    </location>
</feature>
<dbReference type="InterPro" id="IPR000715">
    <property type="entry name" value="Glycosyl_transferase_4"/>
</dbReference>
<dbReference type="GO" id="GO:0005886">
    <property type="term" value="C:plasma membrane"/>
    <property type="evidence" value="ECO:0007669"/>
    <property type="project" value="UniProtKB-SubCell"/>
</dbReference>
<gene>
    <name evidence="9" type="ORF">A2149_06915</name>
</gene>
<keyword evidence="7" id="KW-0460">Magnesium</keyword>
<dbReference type="CDD" id="cd06853">
    <property type="entry name" value="GT_WecA_like"/>
    <property type="match status" value="1"/>
</dbReference>
<dbReference type="InterPro" id="IPR029016">
    <property type="entry name" value="GAF-like_dom_sf"/>
</dbReference>
<feature type="transmembrane region" description="Helical" evidence="8">
    <location>
        <begin position="200"/>
        <end position="222"/>
    </location>
</feature>
<comment type="cofactor">
    <cofactor evidence="7">
        <name>Mg(2+)</name>
        <dbReference type="ChEBI" id="CHEBI:18420"/>
    </cofactor>
</comment>
<feature type="transmembrane region" description="Helical" evidence="8">
    <location>
        <begin position="7"/>
        <end position="24"/>
    </location>
</feature>
<dbReference type="Gene3D" id="3.30.450.40">
    <property type="match status" value="1"/>
</dbReference>
<sequence>MPLLGGIAVAFATLFSIVSFYVIYKQETTWPIDFSKLCILSFSGLIILALGFVDDVKGVGPWGKFVIQTLAAFIIWAFGIRLNFFADYIESNIFINLFSLFFTLFWMLSFTNAINLIDGLDGLATGISSISFLSLGIISYTDNNNQALSFVCIALAGATLGFLRYNFNPAKIFLGDTGSLFLGFMLGGISLLGAMKTATISSVTIPIILIGLPAIDTSFSIIRRLLKKTSIFQGDKEHIHHKLLEMGFSHRRVVIILYCLSVFFAFLALYLTFNSGRQTGLVVLLFSFISYLAFNKLGYKEYLKLLKYRFSVNEEEDNVPLEVKFFDLTAKLNIARKPEAIWETASKIIDTIGFERSSLHFFDPEERKISKVFSWAQDLDKIESLMKRYQKIVMGKSLGKGGSIVSYQLSQKNPKILLVRSKEEMKGIICDEILKNIAANEFVSVPIIGRNGQLGAIVADKYFTSKPIKQEEVAMLSSLAAQIAVIIERNQLTKNLNTVFANVAKRQQNVEAQKNLLY</sequence>
<keyword evidence="2" id="KW-1003">Cell membrane</keyword>
<dbReference type="SUPFAM" id="SSF55781">
    <property type="entry name" value="GAF domain-like"/>
    <property type="match status" value="1"/>
</dbReference>
<evidence type="ECO:0000256" key="4">
    <source>
        <dbReference type="ARBA" id="ARBA00022692"/>
    </source>
</evidence>
<evidence type="ECO:0008006" key="11">
    <source>
        <dbReference type="Google" id="ProtNLM"/>
    </source>
</evidence>
<evidence type="ECO:0000256" key="6">
    <source>
        <dbReference type="ARBA" id="ARBA00023136"/>
    </source>
</evidence>
<evidence type="ECO:0000256" key="7">
    <source>
        <dbReference type="PIRSR" id="PIRSR600715-1"/>
    </source>
</evidence>
<keyword evidence="3" id="KW-0808">Transferase</keyword>
<dbReference type="GO" id="GO:0044038">
    <property type="term" value="P:cell wall macromolecule biosynthetic process"/>
    <property type="evidence" value="ECO:0007669"/>
    <property type="project" value="TreeGrafter"/>
</dbReference>
<feature type="transmembrane region" description="Helical" evidence="8">
    <location>
        <begin position="279"/>
        <end position="299"/>
    </location>
</feature>
<evidence type="ECO:0000256" key="8">
    <source>
        <dbReference type="SAM" id="Phobius"/>
    </source>
</evidence>
<proteinExistence type="predicted"/>
<feature type="transmembrane region" description="Helical" evidence="8">
    <location>
        <begin position="92"/>
        <end position="110"/>
    </location>
</feature>
<dbReference type="EMBL" id="MGDF01000083">
    <property type="protein sequence ID" value="OGL45662.1"/>
    <property type="molecule type" value="Genomic_DNA"/>
</dbReference>
<protein>
    <recommendedName>
        <fullName evidence="11">GAF domain-containing protein</fullName>
    </recommendedName>
</protein>
<keyword evidence="7" id="KW-0479">Metal-binding</keyword>
<dbReference type="PROSITE" id="PS01348">
    <property type="entry name" value="MRAY_2"/>
    <property type="match status" value="1"/>
</dbReference>
<feature type="transmembrane region" description="Helical" evidence="8">
    <location>
        <begin position="65"/>
        <end position="86"/>
    </location>
</feature>
<feature type="binding site" evidence="7">
    <location>
        <position position="176"/>
    </location>
    <ligand>
        <name>Mg(2+)</name>
        <dbReference type="ChEBI" id="CHEBI:18420"/>
    </ligand>
</feature>
<feature type="transmembrane region" description="Helical" evidence="8">
    <location>
        <begin position="253"/>
        <end position="273"/>
    </location>
</feature>
<reference evidence="9 10" key="1">
    <citation type="journal article" date="2016" name="Nat. Commun.">
        <title>Thousands of microbial genomes shed light on interconnected biogeochemical processes in an aquifer system.</title>
        <authorList>
            <person name="Anantharaman K."/>
            <person name="Brown C.T."/>
            <person name="Hug L.A."/>
            <person name="Sharon I."/>
            <person name="Castelle C.J."/>
            <person name="Probst A.J."/>
            <person name="Thomas B.C."/>
            <person name="Singh A."/>
            <person name="Wilkins M.J."/>
            <person name="Karaoz U."/>
            <person name="Brodie E.L."/>
            <person name="Williams K.H."/>
            <person name="Hubbard S.S."/>
            <person name="Banfield J.F."/>
        </authorList>
    </citation>
    <scope>NUCLEOTIDE SEQUENCE [LARGE SCALE GENOMIC DNA]</scope>
</reference>
<dbReference type="GO" id="GO:0046872">
    <property type="term" value="F:metal ion binding"/>
    <property type="evidence" value="ECO:0007669"/>
    <property type="project" value="UniProtKB-KW"/>
</dbReference>
<organism evidence="9 10">
    <name type="scientific">Candidatus Schekmanbacteria bacterium RBG_16_38_11</name>
    <dbReference type="NCBI Taxonomy" id="1817880"/>
    <lineage>
        <taxon>Bacteria</taxon>
        <taxon>Candidatus Schekmaniibacteriota</taxon>
    </lineage>
</organism>
<keyword evidence="6 8" id="KW-0472">Membrane</keyword>
<evidence type="ECO:0000313" key="10">
    <source>
        <dbReference type="Proteomes" id="UP000178435"/>
    </source>
</evidence>
<keyword evidence="4 8" id="KW-0812">Transmembrane</keyword>
<dbReference type="PANTHER" id="PTHR22926:SF3">
    <property type="entry name" value="UNDECAPRENYL-PHOSPHATE ALPHA-N-ACETYLGLUCOSAMINYL 1-PHOSPHATE TRANSFERASE"/>
    <property type="match status" value="1"/>
</dbReference>
<evidence type="ECO:0000256" key="2">
    <source>
        <dbReference type="ARBA" id="ARBA00022475"/>
    </source>
</evidence>
<dbReference type="GO" id="GO:0009103">
    <property type="term" value="P:lipopolysaccharide biosynthetic process"/>
    <property type="evidence" value="ECO:0007669"/>
    <property type="project" value="TreeGrafter"/>
</dbReference>
<evidence type="ECO:0000313" key="9">
    <source>
        <dbReference type="EMBL" id="OGL45662.1"/>
    </source>
</evidence>
<feature type="binding site" evidence="7">
    <location>
        <position position="115"/>
    </location>
    <ligand>
        <name>Mg(2+)</name>
        <dbReference type="ChEBI" id="CHEBI:18420"/>
    </ligand>
</feature>
<feature type="transmembrane region" description="Helical" evidence="8">
    <location>
        <begin position="122"/>
        <end position="141"/>
    </location>
</feature>
<evidence type="ECO:0000256" key="5">
    <source>
        <dbReference type="ARBA" id="ARBA00022989"/>
    </source>
</evidence>
<comment type="caution">
    <text evidence="9">The sequence shown here is derived from an EMBL/GenBank/DDBJ whole genome shotgun (WGS) entry which is preliminary data.</text>
</comment>
<dbReference type="Pfam" id="PF00953">
    <property type="entry name" value="Glycos_transf_4"/>
    <property type="match status" value="1"/>
</dbReference>